<reference evidence="3 4" key="1">
    <citation type="submission" date="2021-01" db="EMBL/GenBank/DDBJ databases">
        <title>Genomic Encyclopedia of Type Strains, Phase IV (KMG-IV): sequencing the most valuable type-strain genomes for metagenomic binning, comparative biology and taxonomic classification.</title>
        <authorList>
            <person name="Goeker M."/>
        </authorList>
    </citation>
    <scope>NUCLEOTIDE SEQUENCE [LARGE SCALE GENOMIC DNA]</scope>
    <source>
        <strain evidence="3 4">DSM 105453</strain>
    </source>
</reference>
<dbReference type="Proteomes" id="UP000823485">
    <property type="component" value="Unassembled WGS sequence"/>
</dbReference>
<organism evidence="3 4">
    <name type="scientific">Siminovitchia thermophila</name>
    <dbReference type="NCBI Taxonomy" id="1245522"/>
    <lineage>
        <taxon>Bacteria</taxon>
        <taxon>Bacillati</taxon>
        <taxon>Bacillota</taxon>
        <taxon>Bacilli</taxon>
        <taxon>Bacillales</taxon>
        <taxon>Bacillaceae</taxon>
        <taxon>Siminovitchia</taxon>
    </lineage>
</organism>
<dbReference type="Pfam" id="PF06605">
    <property type="entry name" value="Prophage_tail"/>
    <property type="match status" value="1"/>
</dbReference>
<evidence type="ECO:0000313" key="4">
    <source>
        <dbReference type="Proteomes" id="UP000823485"/>
    </source>
</evidence>
<evidence type="ECO:0000259" key="1">
    <source>
        <dbReference type="Pfam" id="PF06605"/>
    </source>
</evidence>
<dbReference type="NCBIfam" id="TIGR01665">
    <property type="entry name" value="put_anti_recept"/>
    <property type="match status" value="1"/>
</dbReference>
<evidence type="ECO:0000313" key="3">
    <source>
        <dbReference type="EMBL" id="MBM7717201.1"/>
    </source>
</evidence>
<sequence>MMLKYNQSEIYNQLEKVKYNSRSFSADKERIPLARAQLMVFNRKGERLGVLENADEPILEQEINSIDTLTFSLPFTDPKKEYIQNENYVQIADKRYIVRRINKIRSASTFEIQVYCEATWYDLQRSEPMKVWKWENATPAEMLYDMLDETDWNVGRVEIDQRRNLDLEESFVNRIKALRELPKVFDGELDFDTANNLVHFIKPIGKDSGASIVYRKNMEEIDAEYSTEELTTKLYLYGKENLSIKDAHPKGLEYIENYQYTKEKYVRVTKDERFTNPYHLYERGLYALDVLSKPVGSYIIKLADLSALTGLSHESFNLGDSVWVYDTELDLNERKRIMKWRYNVKRPWDTEIELENPRPTMSSLLTGIQEGDSFLQSEDAVQRDDMLNLSVFNLLLNSRADDGFSYWQNTGWEIDPMNGYSGNSSFKAVGEPGRKKELKQVVYPSHRDEYSISFRASTDNIQLGPNGKVGVYVTIKYEDGTEDDPVFIPLIEGES</sequence>
<dbReference type="RefSeq" id="WP_236017165.1">
    <property type="nucleotide sequence ID" value="NZ_JAFBFH010000040.1"/>
</dbReference>
<dbReference type="EMBL" id="JAFBFH010000040">
    <property type="protein sequence ID" value="MBM7717201.1"/>
    <property type="molecule type" value="Genomic_DNA"/>
</dbReference>
<proteinExistence type="predicted"/>
<name>A0ABS2RC18_9BACI</name>
<dbReference type="InterPro" id="IPR010572">
    <property type="entry name" value="Tail_dom"/>
</dbReference>
<dbReference type="InterPro" id="IPR007119">
    <property type="entry name" value="Phage_tail_spike_N"/>
</dbReference>
<accession>A0ABS2RC18</accession>
<evidence type="ECO:0000259" key="2">
    <source>
        <dbReference type="Pfam" id="PF18994"/>
    </source>
</evidence>
<dbReference type="Gene3D" id="2.60.120.260">
    <property type="entry name" value="Galactose-binding domain-like"/>
    <property type="match status" value="1"/>
</dbReference>
<dbReference type="Pfam" id="PF18994">
    <property type="entry name" value="Prophage_tailD1"/>
    <property type="match status" value="1"/>
</dbReference>
<dbReference type="InterPro" id="IPR044051">
    <property type="entry name" value="Prophage_tail_N"/>
</dbReference>
<feature type="domain" description="Tail spike" evidence="1">
    <location>
        <begin position="120"/>
        <end position="368"/>
    </location>
</feature>
<gene>
    <name evidence="3" type="ORF">JOC94_004226</name>
</gene>
<feature type="domain" description="Prophage endopeptidase tail N-terminal" evidence="2">
    <location>
        <begin position="39"/>
        <end position="118"/>
    </location>
</feature>
<protein>
    <submittedName>
        <fullName evidence="3">Phage minor structural protein</fullName>
    </submittedName>
</protein>
<keyword evidence="4" id="KW-1185">Reference proteome</keyword>
<comment type="caution">
    <text evidence="3">The sequence shown here is derived from an EMBL/GenBank/DDBJ whole genome shotgun (WGS) entry which is preliminary data.</text>
</comment>